<sequence length="115" mass="12408">MSGGSSAPAPFGSPWPFTEPPKPFPCASGSFRSRSRFGKKRKRKGRHLHSSASRPLFTKIRFRPDLVLHVVQKRPHAPRSLSAPGSRRAGRNTRAGRRSGFPGSRGGGQSCSVGS</sequence>
<feature type="compositionally biased region" description="Pro residues" evidence="1">
    <location>
        <begin position="11"/>
        <end position="24"/>
    </location>
</feature>
<name>A0A5C6T5Y2_FUSOC</name>
<dbReference type="Proteomes" id="UP000321331">
    <property type="component" value="Unassembled WGS sequence"/>
</dbReference>
<evidence type="ECO:0000256" key="1">
    <source>
        <dbReference type="SAM" id="MobiDB-lite"/>
    </source>
</evidence>
<feature type="region of interest" description="Disordered" evidence="1">
    <location>
        <begin position="71"/>
        <end position="115"/>
    </location>
</feature>
<proteinExistence type="predicted"/>
<evidence type="ECO:0000313" key="3">
    <source>
        <dbReference type="Proteomes" id="UP000321331"/>
    </source>
</evidence>
<dbReference type="EMBL" id="VMNF01000006">
    <property type="protein sequence ID" value="TXC06116.1"/>
    <property type="molecule type" value="Genomic_DNA"/>
</dbReference>
<feature type="compositionally biased region" description="Basic residues" evidence="1">
    <location>
        <begin position="33"/>
        <end position="49"/>
    </location>
</feature>
<reference evidence="2 3" key="1">
    <citation type="submission" date="2019-07" db="EMBL/GenBank/DDBJ databases">
        <title>The First High-Quality Draft Genome Sequence of the Causal Agent of the Current Panama Disease Epidemic.</title>
        <authorList>
            <person name="Warmington R.J."/>
            <person name="Kay W."/>
            <person name="Jeffries A."/>
            <person name="Bebber D."/>
            <person name="Moore K."/>
            <person name="Studholme D.J."/>
        </authorList>
    </citation>
    <scope>NUCLEOTIDE SEQUENCE [LARGE SCALE GENOMIC DNA]</scope>
    <source>
        <strain evidence="2 3">TR4</strain>
    </source>
</reference>
<feature type="compositionally biased region" description="Low complexity" evidence="1">
    <location>
        <begin position="1"/>
        <end position="10"/>
    </location>
</feature>
<dbReference type="AlphaFoldDB" id="A0A5C6T5Y2"/>
<organism evidence="2 3">
    <name type="scientific">Fusarium oxysporum f. sp. cubense</name>
    <dbReference type="NCBI Taxonomy" id="61366"/>
    <lineage>
        <taxon>Eukaryota</taxon>
        <taxon>Fungi</taxon>
        <taxon>Dikarya</taxon>
        <taxon>Ascomycota</taxon>
        <taxon>Pezizomycotina</taxon>
        <taxon>Sordariomycetes</taxon>
        <taxon>Hypocreomycetidae</taxon>
        <taxon>Hypocreales</taxon>
        <taxon>Nectriaceae</taxon>
        <taxon>Fusarium</taxon>
        <taxon>Fusarium oxysporum species complex</taxon>
    </lineage>
</organism>
<protein>
    <submittedName>
        <fullName evidence="2">Uncharacterized protein</fullName>
    </submittedName>
</protein>
<accession>A0A5C6T5Y2</accession>
<feature type="region of interest" description="Disordered" evidence="1">
    <location>
        <begin position="1"/>
        <end position="56"/>
    </location>
</feature>
<comment type="caution">
    <text evidence="2">The sequence shown here is derived from an EMBL/GenBank/DDBJ whole genome shotgun (WGS) entry which is preliminary data.</text>
</comment>
<feature type="compositionally biased region" description="Basic residues" evidence="1">
    <location>
        <begin position="88"/>
        <end position="97"/>
    </location>
</feature>
<evidence type="ECO:0000313" key="2">
    <source>
        <dbReference type="EMBL" id="TXC06116.1"/>
    </source>
</evidence>
<gene>
    <name evidence="2" type="ORF">FocTR4_00010610</name>
</gene>